<feature type="transmembrane region" description="Helical" evidence="6">
    <location>
        <begin position="207"/>
        <end position="229"/>
    </location>
</feature>
<evidence type="ECO:0000256" key="1">
    <source>
        <dbReference type="ARBA" id="ARBA00004651"/>
    </source>
</evidence>
<evidence type="ECO:0000256" key="5">
    <source>
        <dbReference type="ARBA" id="ARBA00023136"/>
    </source>
</evidence>
<dbReference type="GO" id="GO:0022857">
    <property type="term" value="F:transmembrane transporter activity"/>
    <property type="evidence" value="ECO:0007669"/>
    <property type="project" value="InterPro"/>
</dbReference>
<evidence type="ECO:0000256" key="4">
    <source>
        <dbReference type="ARBA" id="ARBA00022989"/>
    </source>
</evidence>
<keyword evidence="2" id="KW-1003">Cell membrane</keyword>
<evidence type="ECO:0000256" key="3">
    <source>
        <dbReference type="ARBA" id="ARBA00022692"/>
    </source>
</evidence>
<gene>
    <name evidence="7" type="ORF">JCR33_08560</name>
</gene>
<comment type="subcellular location">
    <subcellularLocation>
        <location evidence="1">Cell membrane</location>
        <topology evidence="1">Multi-pass membrane protein</topology>
    </subcellularLocation>
</comment>
<feature type="transmembrane region" description="Helical" evidence="6">
    <location>
        <begin position="6"/>
        <end position="25"/>
    </location>
</feature>
<keyword evidence="4 6" id="KW-1133">Transmembrane helix</keyword>
<protein>
    <submittedName>
        <fullName evidence="7">ABC transporter permease</fullName>
    </submittedName>
</protein>
<organism evidence="7 8">
    <name type="scientific">Acuticoccus mangrovi</name>
    <dbReference type="NCBI Taxonomy" id="2796142"/>
    <lineage>
        <taxon>Bacteria</taxon>
        <taxon>Pseudomonadati</taxon>
        <taxon>Pseudomonadota</taxon>
        <taxon>Alphaproteobacteria</taxon>
        <taxon>Hyphomicrobiales</taxon>
        <taxon>Amorphaceae</taxon>
        <taxon>Acuticoccus</taxon>
    </lineage>
</organism>
<accession>A0A934INP2</accession>
<keyword evidence="5 6" id="KW-0472">Membrane</keyword>
<reference evidence="7" key="1">
    <citation type="submission" date="2020-12" db="EMBL/GenBank/DDBJ databases">
        <title>Bacterial taxonomy.</title>
        <authorList>
            <person name="Pan X."/>
        </authorList>
    </citation>
    <scope>NUCLEOTIDE SEQUENCE</scope>
    <source>
        <strain evidence="7">B2012</strain>
    </source>
</reference>
<dbReference type="Pfam" id="PF02653">
    <property type="entry name" value="BPD_transp_2"/>
    <property type="match status" value="1"/>
</dbReference>
<feature type="transmembrane region" description="Helical" evidence="6">
    <location>
        <begin position="289"/>
        <end position="306"/>
    </location>
</feature>
<dbReference type="InterPro" id="IPR001851">
    <property type="entry name" value="ABC_transp_permease"/>
</dbReference>
<evidence type="ECO:0000256" key="2">
    <source>
        <dbReference type="ARBA" id="ARBA00022475"/>
    </source>
</evidence>
<name>A0A934INP2_9HYPH</name>
<dbReference type="Proteomes" id="UP000609531">
    <property type="component" value="Unassembled WGS sequence"/>
</dbReference>
<evidence type="ECO:0000313" key="7">
    <source>
        <dbReference type="EMBL" id="MBJ3775733.1"/>
    </source>
</evidence>
<keyword evidence="3 6" id="KW-0812">Transmembrane</keyword>
<dbReference type="AlphaFoldDB" id="A0A934INP2"/>
<dbReference type="EMBL" id="JAEKJA010000006">
    <property type="protein sequence ID" value="MBJ3775733.1"/>
    <property type="molecule type" value="Genomic_DNA"/>
</dbReference>
<sequence length="313" mass="31907">MKTIIAKYGTAITGLVILVVLILFARNFASSANMLNVLKNTSFLTILAVGFTFALITSELDLSFANIASLAAVVTGGMIYSGIAWPLAALAGLAVGLVAGYVNGLVVTVAKVPSLIATLGTASIAGGLAFMLTGGVAFVGRWDPVFLSLARGKVGPVPVLIFFMAAVVIAGWFVSRKTPLGVHMLATGEATEAAHRAGIATRRMKRIGLTLSGLAAGIAAVLLVASLSSAAPQMAGDYLLNAIAAVLLGMTMFEPGRPNIAGTFVGALIISVLDNGLVLLGAPYYLQDIMLGLIVIGSVSVSASVLKKAAFSV</sequence>
<feature type="transmembrane region" description="Helical" evidence="6">
    <location>
        <begin position="37"/>
        <end position="58"/>
    </location>
</feature>
<keyword evidence="8" id="KW-1185">Reference proteome</keyword>
<dbReference type="GO" id="GO:0005886">
    <property type="term" value="C:plasma membrane"/>
    <property type="evidence" value="ECO:0007669"/>
    <property type="project" value="UniProtKB-SubCell"/>
</dbReference>
<feature type="transmembrane region" description="Helical" evidence="6">
    <location>
        <begin position="114"/>
        <end position="137"/>
    </location>
</feature>
<evidence type="ECO:0000256" key="6">
    <source>
        <dbReference type="SAM" id="Phobius"/>
    </source>
</evidence>
<comment type="caution">
    <text evidence="7">The sequence shown here is derived from an EMBL/GenBank/DDBJ whole genome shotgun (WGS) entry which is preliminary data.</text>
</comment>
<feature type="transmembrane region" description="Helical" evidence="6">
    <location>
        <begin position="78"/>
        <end position="102"/>
    </location>
</feature>
<feature type="transmembrane region" description="Helical" evidence="6">
    <location>
        <begin position="157"/>
        <end position="175"/>
    </location>
</feature>
<evidence type="ECO:0000313" key="8">
    <source>
        <dbReference type="Proteomes" id="UP000609531"/>
    </source>
</evidence>
<proteinExistence type="predicted"/>
<dbReference type="PANTHER" id="PTHR32196">
    <property type="entry name" value="ABC TRANSPORTER PERMEASE PROTEIN YPHD-RELATED-RELATED"/>
    <property type="match status" value="1"/>
</dbReference>
<dbReference type="RefSeq" id="WP_198881635.1">
    <property type="nucleotide sequence ID" value="NZ_JAEKJA010000006.1"/>
</dbReference>
<feature type="transmembrane region" description="Helical" evidence="6">
    <location>
        <begin position="260"/>
        <end position="283"/>
    </location>
</feature>
<dbReference type="CDD" id="cd06579">
    <property type="entry name" value="TM_PBP1_transp_AraH_like"/>
    <property type="match status" value="1"/>
</dbReference>